<evidence type="ECO:0000313" key="4">
    <source>
        <dbReference type="Proteomes" id="UP000095300"/>
    </source>
</evidence>
<feature type="domain" description="Ig-like" evidence="2">
    <location>
        <begin position="67"/>
        <end position="161"/>
    </location>
</feature>
<proteinExistence type="predicted"/>
<dbReference type="AlphaFoldDB" id="A0A1I8PK11"/>
<keyword evidence="4" id="KW-1185">Reference proteome</keyword>
<evidence type="ECO:0000256" key="1">
    <source>
        <dbReference type="SAM" id="MobiDB-lite"/>
    </source>
</evidence>
<evidence type="ECO:0000313" key="3">
    <source>
        <dbReference type="EnsemblMetazoa" id="SCAU008781-PA"/>
    </source>
</evidence>
<dbReference type="EnsemblMetazoa" id="SCAU008781-RA">
    <property type="protein sequence ID" value="SCAU008781-PA"/>
    <property type="gene ID" value="SCAU008781"/>
</dbReference>
<sequence length="196" mass="21791">MHFQNVNKAIWPLIFIIGLIEITGIESLENQPKGKQDVASTEFDYSEEGEAEAAASNNGEPSSKTNPYFETELNVAYATHEGENVTVKCSPKKFNPDKHMILWYNNESAINNGNITLMADKFNVDKNYMLTIYNYNSKTLGTIACEAQPGNSRQTVKIELKAPDNISEKSAAIGINMNYVLAIISATIISTFNHLY</sequence>
<dbReference type="InterPro" id="IPR036179">
    <property type="entry name" value="Ig-like_dom_sf"/>
</dbReference>
<dbReference type="KEGG" id="scac:106083432"/>
<dbReference type="PROSITE" id="PS50835">
    <property type="entry name" value="IG_LIKE"/>
    <property type="match status" value="1"/>
</dbReference>
<reference evidence="3" key="1">
    <citation type="submission" date="2020-05" db="UniProtKB">
        <authorList>
            <consortium name="EnsemblMetazoa"/>
        </authorList>
    </citation>
    <scope>IDENTIFICATION</scope>
    <source>
        <strain evidence="3">USDA</strain>
    </source>
</reference>
<dbReference type="InterPro" id="IPR007110">
    <property type="entry name" value="Ig-like_dom"/>
</dbReference>
<evidence type="ECO:0000259" key="2">
    <source>
        <dbReference type="PROSITE" id="PS50835"/>
    </source>
</evidence>
<dbReference type="Gene3D" id="2.60.40.10">
    <property type="entry name" value="Immunoglobulins"/>
    <property type="match status" value="1"/>
</dbReference>
<accession>A0A1I8PK11</accession>
<dbReference type="InterPro" id="IPR013783">
    <property type="entry name" value="Ig-like_fold"/>
</dbReference>
<protein>
    <recommendedName>
        <fullName evidence="2">Ig-like domain-containing protein</fullName>
    </recommendedName>
</protein>
<dbReference type="SUPFAM" id="SSF48726">
    <property type="entry name" value="Immunoglobulin"/>
    <property type="match status" value="1"/>
</dbReference>
<dbReference type="OrthoDB" id="8002045at2759"/>
<feature type="region of interest" description="Disordered" evidence="1">
    <location>
        <begin position="31"/>
        <end position="66"/>
    </location>
</feature>
<dbReference type="VEuPathDB" id="VectorBase:SCAU008781"/>
<name>A0A1I8PK11_STOCA</name>
<dbReference type="Proteomes" id="UP000095300">
    <property type="component" value="Unassembled WGS sequence"/>
</dbReference>
<dbReference type="STRING" id="35570.A0A1I8PK11"/>
<organism evidence="3 4">
    <name type="scientific">Stomoxys calcitrans</name>
    <name type="common">Stable fly</name>
    <name type="synonym">Conops calcitrans</name>
    <dbReference type="NCBI Taxonomy" id="35570"/>
    <lineage>
        <taxon>Eukaryota</taxon>
        <taxon>Metazoa</taxon>
        <taxon>Ecdysozoa</taxon>
        <taxon>Arthropoda</taxon>
        <taxon>Hexapoda</taxon>
        <taxon>Insecta</taxon>
        <taxon>Pterygota</taxon>
        <taxon>Neoptera</taxon>
        <taxon>Endopterygota</taxon>
        <taxon>Diptera</taxon>
        <taxon>Brachycera</taxon>
        <taxon>Muscomorpha</taxon>
        <taxon>Muscoidea</taxon>
        <taxon>Muscidae</taxon>
        <taxon>Stomoxys</taxon>
    </lineage>
</organism>
<gene>
    <name evidence="3" type="primary">106083432</name>
</gene>